<evidence type="ECO:0000313" key="2">
    <source>
        <dbReference type="EMBL" id="KAK5091155.1"/>
    </source>
</evidence>
<feature type="compositionally biased region" description="Polar residues" evidence="1">
    <location>
        <begin position="434"/>
        <end position="449"/>
    </location>
</feature>
<feature type="region of interest" description="Disordered" evidence="1">
    <location>
        <begin position="644"/>
        <end position="670"/>
    </location>
</feature>
<sequence>MSLYSPAEQSSNRVNGQGNMTDGSGTINPAALNSPGGVLIPQLNVDPTARRLKRSRSPDDHGDHPHGDENDESKPRKRGRPTKTPRTSGDYTYDQSNALPTPSSQTSPSLATTPQIKTQSGPVQSAVTPTQFSPPARATPKPTLKALPTVRDHTSDQLSPGGDEYIAREYDDQGEKKVDELGYLQGGREYKLRTFTLPGRGEKLFMLATECARTLQYRDSYLLFNKNRSLYKIIASPKEKEELVQHDILPYSYRSRQIALVTARSMFRQFGSRVVKDGRRVRDDYWEAKARKQGFTEEDAAGEKRPGAARAREAAAAEALGNRQLQMYGNIVYANDPNFANLQPPPMPPGIASTMAQIPLMEAYDAKYRDVPRPRMENVGPAYADVVRTSSDADMASQVAHAADYSKQVNAQGRFRRGIVEEYWHRPHDPPVSTPQQTNAEPVTASQSLQSPTYDAVEPLSQATMPAPQQPAIQTQMNPPPSFPHSQNPVHSPSRNVGLYGGQAVYHPRNPSSLANQISPNAYGYSPTNSQSQQTWGQPPPQPQQSPAMSNRMYNSSQQSPHMGHTQIPSPMPGGHSHSPHPQQQQQQMQPSPSFQQLSMGNMGGGQQLVPPGGGLRAMGAAGYGGMGMPQHMFNQMAASGANFMQQQQQHHGGQPQQNWTGQQWQQGYQ</sequence>
<gene>
    <name evidence="2" type="ORF">LTR05_001335</name>
</gene>
<accession>A0AAN7YAG0</accession>
<feature type="region of interest" description="Disordered" evidence="1">
    <location>
        <begin position="1"/>
        <end position="163"/>
    </location>
</feature>
<feature type="compositionally biased region" description="Low complexity" evidence="1">
    <location>
        <begin position="98"/>
        <end position="115"/>
    </location>
</feature>
<keyword evidence="3" id="KW-1185">Reference proteome</keyword>
<dbReference type="Pfam" id="PF08624">
    <property type="entry name" value="CRC_subunit"/>
    <property type="match status" value="1"/>
</dbReference>
<dbReference type="InterPro" id="IPR013933">
    <property type="entry name" value="CRC_Rsc7/Swp82"/>
</dbReference>
<feature type="compositionally biased region" description="Gly residues" evidence="1">
    <location>
        <begin position="602"/>
        <end position="614"/>
    </location>
</feature>
<feature type="compositionally biased region" description="Polar residues" evidence="1">
    <location>
        <begin position="510"/>
        <end position="520"/>
    </location>
</feature>
<feature type="compositionally biased region" description="Low complexity" evidence="1">
    <location>
        <begin position="573"/>
        <end position="594"/>
    </location>
</feature>
<dbReference type="EMBL" id="JAVRRJ010000001">
    <property type="protein sequence ID" value="KAK5091155.1"/>
    <property type="molecule type" value="Genomic_DNA"/>
</dbReference>
<dbReference type="AlphaFoldDB" id="A0AAN7YAG0"/>
<feature type="region of interest" description="Disordered" evidence="1">
    <location>
        <begin position="425"/>
        <end position="449"/>
    </location>
</feature>
<reference evidence="2 3" key="1">
    <citation type="submission" date="2023-08" db="EMBL/GenBank/DDBJ databases">
        <title>Black Yeasts Isolated from many extreme environments.</title>
        <authorList>
            <person name="Coleine C."/>
            <person name="Stajich J.E."/>
            <person name="Selbmann L."/>
        </authorList>
    </citation>
    <scope>NUCLEOTIDE SEQUENCE [LARGE SCALE GENOMIC DNA]</scope>
    <source>
        <strain evidence="2 3">CCFEE 5910</strain>
    </source>
</reference>
<evidence type="ECO:0000313" key="3">
    <source>
        <dbReference type="Proteomes" id="UP001309876"/>
    </source>
</evidence>
<dbReference type="Proteomes" id="UP001309876">
    <property type="component" value="Unassembled WGS sequence"/>
</dbReference>
<feature type="compositionally biased region" description="Low complexity" evidence="1">
    <location>
        <begin position="646"/>
        <end position="670"/>
    </location>
</feature>
<evidence type="ECO:0008006" key="4">
    <source>
        <dbReference type="Google" id="ProtNLM"/>
    </source>
</evidence>
<feature type="region of interest" description="Disordered" evidence="1">
    <location>
        <begin position="465"/>
        <end position="614"/>
    </location>
</feature>
<name>A0AAN7YAG0_9EURO</name>
<feature type="compositionally biased region" description="Polar residues" evidence="1">
    <location>
        <begin position="548"/>
        <end position="561"/>
    </location>
</feature>
<evidence type="ECO:0000256" key="1">
    <source>
        <dbReference type="SAM" id="MobiDB-lite"/>
    </source>
</evidence>
<proteinExistence type="predicted"/>
<protein>
    <recommendedName>
        <fullName evidence="4">Nuclear localization protein</fullName>
    </recommendedName>
</protein>
<feature type="compositionally biased region" description="Polar residues" evidence="1">
    <location>
        <begin position="484"/>
        <end position="495"/>
    </location>
</feature>
<feature type="compositionally biased region" description="Polar residues" evidence="1">
    <location>
        <begin position="7"/>
        <end position="27"/>
    </location>
</feature>
<feature type="compositionally biased region" description="Basic and acidic residues" evidence="1">
    <location>
        <begin position="56"/>
        <end position="74"/>
    </location>
</feature>
<organism evidence="2 3">
    <name type="scientific">Lithohypha guttulata</name>
    <dbReference type="NCBI Taxonomy" id="1690604"/>
    <lineage>
        <taxon>Eukaryota</taxon>
        <taxon>Fungi</taxon>
        <taxon>Dikarya</taxon>
        <taxon>Ascomycota</taxon>
        <taxon>Pezizomycotina</taxon>
        <taxon>Eurotiomycetes</taxon>
        <taxon>Chaetothyriomycetidae</taxon>
        <taxon>Chaetothyriales</taxon>
        <taxon>Trichomeriaceae</taxon>
        <taxon>Lithohypha</taxon>
    </lineage>
</organism>
<comment type="caution">
    <text evidence="2">The sequence shown here is derived from an EMBL/GenBank/DDBJ whole genome shotgun (WGS) entry which is preliminary data.</text>
</comment>
<feature type="compositionally biased region" description="Polar residues" evidence="1">
    <location>
        <begin position="116"/>
        <end position="133"/>
    </location>
</feature>